<dbReference type="InterPro" id="IPR039135">
    <property type="entry name" value="NAT9-like"/>
</dbReference>
<dbReference type="InterPro" id="IPR000182">
    <property type="entry name" value="GNAT_dom"/>
</dbReference>
<evidence type="ECO:0000256" key="3">
    <source>
        <dbReference type="ARBA" id="ARBA00023315"/>
    </source>
</evidence>
<accession>A0ABR1IGS5</accession>
<reference evidence="6 7" key="1">
    <citation type="journal article" date="2025" name="Microbiol. Resour. Announc.">
        <title>Draft genome sequences for Neonectria magnoliae and Neonectria punicea, canker pathogens of Liriodendron tulipifera and Acer saccharum in West Virginia.</title>
        <authorList>
            <person name="Petronek H.M."/>
            <person name="Kasson M.T."/>
            <person name="Metheny A.M."/>
            <person name="Stauder C.M."/>
            <person name="Lovett B."/>
            <person name="Lynch S.C."/>
            <person name="Garnas J.R."/>
            <person name="Kasson L.R."/>
            <person name="Stajich J.E."/>
        </authorList>
    </citation>
    <scope>NUCLEOTIDE SEQUENCE [LARGE SCALE GENOMIC DNA]</scope>
    <source>
        <strain evidence="6 7">NRRL 64651</strain>
    </source>
</reference>
<dbReference type="PANTHER" id="PTHR13256">
    <property type="entry name" value="N-ACETYLTRANSFERASE 9"/>
    <property type="match status" value="1"/>
</dbReference>
<comment type="caution">
    <text evidence="6">The sequence shown here is derived from an EMBL/GenBank/DDBJ whole genome shotgun (WGS) entry which is preliminary data.</text>
</comment>
<dbReference type="Proteomes" id="UP001498421">
    <property type="component" value="Unassembled WGS sequence"/>
</dbReference>
<protein>
    <submittedName>
        <fullName evidence="6">Methionyl-tRNA synthetase</fullName>
        <ecNumber evidence="6">6.1.1.10</ecNumber>
    </submittedName>
</protein>
<sequence>MCGNTTHGCKTRYEIPLWSSLFMTLILLLQDIQEATASEPMTLHEEYENQQSWRTSSDKLTFIICAPLPDGDDCIASADAGAKMRGDINFFLYPYDDEAAEDGWCTGEVDVMIASTAHRGLGVGQAAVCALLVYLRAHVDGVMAEYATGSKLKSLMVKIKEGNAGSRALFQKLGFVQRGEVNYFGEVVLVIPWDDVVGREWWEGAEGDYRELRYESVGDV</sequence>
<keyword evidence="3" id="KW-0012">Acyltransferase</keyword>
<dbReference type="InterPro" id="IPR016181">
    <property type="entry name" value="Acyl_CoA_acyltransferase"/>
</dbReference>
<proteinExistence type="inferred from homology"/>
<gene>
    <name evidence="6" type="primary">MSM1_2</name>
    <name evidence="6" type="ORF">QQZ08_000928</name>
</gene>
<feature type="chain" id="PRO_5045832672" evidence="4">
    <location>
        <begin position="38"/>
        <end position="220"/>
    </location>
</feature>
<dbReference type="EC" id="6.1.1.10" evidence="6"/>
<organism evidence="6 7">
    <name type="scientific">Neonectria magnoliae</name>
    <dbReference type="NCBI Taxonomy" id="2732573"/>
    <lineage>
        <taxon>Eukaryota</taxon>
        <taxon>Fungi</taxon>
        <taxon>Dikarya</taxon>
        <taxon>Ascomycota</taxon>
        <taxon>Pezizomycotina</taxon>
        <taxon>Sordariomycetes</taxon>
        <taxon>Hypocreomycetidae</taxon>
        <taxon>Hypocreales</taxon>
        <taxon>Nectriaceae</taxon>
        <taxon>Neonectria</taxon>
    </lineage>
</organism>
<dbReference type="SUPFAM" id="SSF55729">
    <property type="entry name" value="Acyl-CoA N-acyltransferases (Nat)"/>
    <property type="match status" value="1"/>
</dbReference>
<feature type="domain" description="N-acetyltransferase" evidence="5">
    <location>
        <begin position="43"/>
        <end position="176"/>
    </location>
</feature>
<keyword evidence="7" id="KW-1185">Reference proteome</keyword>
<dbReference type="EMBL" id="JAZAVK010000005">
    <property type="protein sequence ID" value="KAK7432366.1"/>
    <property type="molecule type" value="Genomic_DNA"/>
</dbReference>
<dbReference type="GO" id="GO:0004825">
    <property type="term" value="F:methionine-tRNA ligase activity"/>
    <property type="evidence" value="ECO:0007669"/>
    <property type="project" value="UniProtKB-EC"/>
</dbReference>
<dbReference type="Gene3D" id="3.40.630.30">
    <property type="match status" value="1"/>
</dbReference>
<comment type="similarity">
    <text evidence="1">Belongs to the acetyltransferase family. GNAT subfamily.</text>
</comment>
<evidence type="ECO:0000256" key="2">
    <source>
        <dbReference type="ARBA" id="ARBA00022679"/>
    </source>
</evidence>
<name>A0ABR1IGS5_9HYPO</name>
<dbReference type="PANTHER" id="PTHR13256:SF16">
    <property type="entry name" value="ALPHA_BETA-TUBULIN-N-ACETYLTRANSFERASE 9"/>
    <property type="match status" value="1"/>
</dbReference>
<evidence type="ECO:0000313" key="6">
    <source>
        <dbReference type="EMBL" id="KAK7432366.1"/>
    </source>
</evidence>
<evidence type="ECO:0000256" key="4">
    <source>
        <dbReference type="SAM" id="SignalP"/>
    </source>
</evidence>
<keyword evidence="2" id="KW-0808">Transferase</keyword>
<keyword evidence="4" id="KW-0732">Signal</keyword>
<evidence type="ECO:0000313" key="7">
    <source>
        <dbReference type="Proteomes" id="UP001498421"/>
    </source>
</evidence>
<dbReference type="Pfam" id="PF13302">
    <property type="entry name" value="Acetyltransf_3"/>
    <property type="match status" value="1"/>
</dbReference>
<keyword evidence="6" id="KW-0436">Ligase</keyword>
<evidence type="ECO:0000256" key="1">
    <source>
        <dbReference type="ARBA" id="ARBA00009342"/>
    </source>
</evidence>
<evidence type="ECO:0000259" key="5">
    <source>
        <dbReference type="Pfam" id="PF13302"/>
    </source>
</evidence>
<feature type="signal peptide" evidence="4">
    <location>
        <begin position="1"/>
        <end position="37"/>
    </location>
</feature>